<dbReference type="PANTHER" id="PTHR45869">
    <property type="entry name" value="C-REACTIVE PROTEIN-RELATED"/>
    <property type="match status" value="1"/>
</dbReference>
<sequence>MLPMVLFFSLCSLTPVATEVGLGGKVLLFPTKSSNSYVKLTPEKPLSLSAFTLCMRVVTDLRDARDIILFAYRTHDTDELNVWKEKDGSLSLYIQSSNNGALFRLHPVSPFRTHLCVTWNSATGLTAFWVDGRRSSLQVYKIGHRVRAGGIVLLGQDPDSYLGDFEWQQSFVGEIKDVYMWNYVLSDSQIWAVYTNQKTYIPKGNVFDWNTIRYYTHGNALVAKDNNF</sequence>
<dbReference type="InterPro" id="IPR030476">
    <property type="entry name" value="Pentaxin_CS"/>
</dbReference>
<dbReference type="InterPro" id="IPR001759">
    <property type="entry name" value="PTX_dom"/>
</dbReference>
<feature type="chain" id="PRO_5029939298" description="Pentraxin family member" evidence="6">
    <location>
        <begin position="19"/>
        <end position="228"/>
    </location>
</feature>
<comment type="subcellular location">
    <subcellularLocation>
        <location evidence="6">Secreted</location>
    </subcellularLocation>
</comment>
<evidence type="ECO:0000256" key="5">
    <source>
        <dbReference type="PROSITE-ProRule" id="PRU01172"/>
    </source>
</evidence>
<evidence type="ECO:0000259" key="7">
    <source>
        <dbReference type="PROSITE" id="PS51828"/>
    </source>
</evidence>
<comment type="caution">
    <text evidence="8">The sequence shown here is derived from an EMBL/GenBank/DDBJ whole genome shotgun (WGS) entry which is preliminary data.</text>
</comment>
<dbReference type="OrthoDB" id="547680at2759"/>
<feature type="domain" description="Pentraxin (PTX)" evidence="7">
    <location>
        <begin position="23"/>
        <end position="228"/>
    </location>
</feature>
<dbReference type="SUPFAM" id="SSF49899">
    <property type="entry name" value="Concanavalin A-like lectins/glucanases"/>
    <property type="match status" value="1"/>
</dbReference>
<protein>
    <recommendedName>
        <fullName evidence="6">Pentraxin family member</fullName>
    </recommendedName>
</protein>
<evidence type="ECO:0000256" key="1">
    <source>
        <dbReference type="ARBA" id="ARBA00022723"/>
    </source>
</evidence>
<name>A0A7J6BKH4_9TELE</name>
<dbReference type="GO" id="GO:0005576">
    <property type="term" value="C:extracellular region"/>
    <property type="evidence" value="ECO:0007669"/>
    <property type="project" value="UniProtKB-SubCell"/>
</dbReference>
<feature type="signal peptide" evidence="6">
    <location>
        <begin position="1"/>
        <end position="18"/>
    </location>
</feature>
<dbReference type="EMBL" id="JAAMOB010000024">
    <property type="protein sequence ID" value="KAF4095569.1"/>
    <property type="molecule type" value="Genomic_DNA"/>
</dbReference>
<gene>
    <name evidence="8" type="ORF">G5714_023172</name>
</gene>
<evidence type="ECO:0000256" key="3">
    <source>
        <dbReference type="ARBA" id="ARBA00022837"/>
    </source>
</evidence>
<dbReference type="GO" id="GO:0046872">
    <property type="term" value="F:metal ion binding"/>
    <property type="evidence" value="ECO:0007669"/>
    <property type="project" value="UniProtKB-KW"/>
</dbReference>
<keyword evidence="2 6" id="KW-0732">Signal</keyword>
<keyword evidence="3 6" id="KW-0106">Calcium</keyword>
<evidence type="ECO:0000256" key="2">
    <source>
        <dbReference type="ARBA" id="ARBA00022729"/>
    </source>
</evidence>
<dbReference type="Pfam" id="PF00354">
    <property type="entry name" value="Pentaxin"/>
    <property type="match status" value="1"/>
</dbReference>
<accession>A0A7J6BKH4</accession>
<comment type="subunit">
    <text evidence="6">Homopentamer. Pentaxin (or pentraxin) have a discoid arrangement of 5 non-covalently bound subunits.</text>
</comment>
<evidence type="ECO:0000313" key="8">
    <source>
        <dbReference type="EMBL" id="KAF4095569.1"/>
    </source>
</evidence>
<dbReference type="PANTHER" id="PTHR45869:SF2">
    <property type="entry name" value="C-REACTIVE PROTEIN-RELATED"/>
    <property type="match status" value="1"/>
</dbReference>
<dbReference type="InterPro" id="IPR051005">
    <property type="entry name" value="Pentraxin_domain"/>
</dbReference>
<reference evidence="8 9" key="1">
    <citation type="submission" date="2020-04" db="EMBL/GenBank/DDBJ databases">
        <title>Chromosome-level genome assembly of a cyprinid fish Onychostoma macrolepis by integration of Nanopore Sequencing, Bionano and Hi-C technology.</title>
        <authorList>
            <person name="Wang D."/>
        </authorList>
    </citation>
    <scope>NUCLEOTIDE SEQUENCE [LARGE SCALE GENOMIC DNA]</scope>
    <source>
        <strain evidence="8">SWU-2019</strain>
        <tissue evidence="8">Muscle</tissue>
    </source>
</reference>
<keyword evidence="1 6" id="KW-0479">Metal-binding</keyword>
<dbReference type="AlphaFoldDB" id="A0A7J6BKH4"/>
<dbReference type="SMART" id="SM00159">
    <property type="entry name" value="PTX"/>
    <property type="match status" value="1"/>
</dbReference>
<dbReference type="PROSITE" id="PS51828">
    <property type="entry name" value="PTX_2"/>
    <property type="match status" value="1"/>
</dbReference>
<comment type="similarity">
    <text evidence="6">Belongs to the pentraxin family.</text>
</comment>
<comment type="caution">
    <text evidence="5">Lacks conserved residue(s) required for the propagation of feature annotation.</text>
</comment>
<dbReference type="Proteomes" id="UP000579812">
    <property type="component" value="Unassembled WGS sequence"/>
</dbReference>
<dbReference type="PROSITE" id="PS00289">
    <property type="entry name" value="PTX_1"/>
    <property type="match status" value="1"/>
</dbReference>
<keyword evidence="4" id="KW-1015">Disulfide bond</keyword>
<comment type="cofactor">
    <cofactor evidence="6">
        <name>Ca(2+)</name>
        <dbReference type="ChEBI" id="CHEBI:29108"/>
    </cofactor>
    <text evidence="6">Binds 2 calcium ions per subunit.</text>
</comment>
<evidence type="ECO:0000256" key="4">
    <source>
        <dbReference type="ARBA" id="ARBA00023157"/>
    </source>
</evidence>
<dbReference type="CDD" id="cd00152">
    <property type="entry name" value="PTX"/>
    <property type="match status" value="1"/>
</dbReference>
<evidence type="ECO:0000256" key="6">
    <source>
        <dbReference type="RuleBase" id="RU362112"/>
    </source>
</evidence>
<organism evidence="8 9">
    <name type="scientific">Onychostoma macrolepis</name>
    <dbReference type="NCBI Taxonomy" id="369639"/>
    <lineage>
        <taxon>Eukaryota</taxon>
        <taxon>Metazoa</taxon>
        <taxon>Chordata</taxon>
        <taxon>Craniata</taxon>
        <taxon>Vertebrata</taxon>
        <taxon>Euteleostomi</taxon>
        <taxon>Actinopterygii</taxon>
        <taxon>Neopterygii</taxon>
        <taxon>Teleostei</taxon>
        <taxon>Ostariophysi</taxon>
        <taxon>Cypriniformes</taxon>
        <taxon>Cyprinidae</taxon>
        <taxon>Acrossocheilinae</taxon>
        <taxon>Onychostoma</taxon>
    </lineage>
</organism>
<proteinExistence type="inferred from homology"/>
<dbReference type="Gene3D" id="2.60.120.200">
    <property type="match status" value="1"/>
</dbReference>
<dbReference type="InterPro" id="IPR013320">
    <property type="entry name" value="ConA-like_dom_sf"/>
</dbReference>
<dbReference type="PRINTS" id="PR00895">
    <property type="entry name" value="PENTAXIN"/>
</dbReference>
<evidence type="ECO:0000313" key="9">
    <source>
        <dbReference type="Proteomes" id="UP000579812"/>
    </source>
</evidence>
<keyword evidence="9" id="KW-1185">Reference proteome</keyword>